<evidence type="ECO:0000313" key="3">
    <source>
        <dbReference type="Proteomes" id="UP000253729"/>
    </source>
</evidence>
<gene>
    <name evidence="2" type="ORF">BDQ94DRAFT_154630</name>
</gene>
<dbReference type="GeneID" id="38136681"/>
<dbReference type="RefSeq" id="XP_026620102.1">
    <property type="nucleotide sequence ID" value="XM_026768325.1"/>
</dbReference>
<evidence type="ECO:0000256" key="1">
    <source>
        <dbReference type="SAM" id="SignalP"/>
    </source>
</evidence>
<dbReference type="Proteomes" id="UP000253729">
    <property type="component" value="Unassembled WGS sequence"/>
</dbReference>
<protein>
    <submittedName>
        <fullName evidence="2">Uncharacterized protein</fullName>
    </submittedName>
</protein>
<accession>A0A3F3PJG4</accession>
<feature type="chain" id="PRO_5017779950" evidence="1">
    <location>
        <begin position="25"/>
        <end position="56"/>
    </location>
</feature>
<keyword evidence="1" id="KW-0732">Signal</keyword>
<dbReference type="AlphaFoldDB" id="A0A3F3PJG4"/>
<keyword evidence="3" id="KW-1185">Reference proteome</keyword>
<name>A0A3F3PJG4_9EURO</name>
<dbReference type="EMBL" id="KZ852101">
    <property type="protein sequence ID" value="RDH27080.1"/>
    <property type="molecule type" value="Genomic_DNA"/>
</dbReference>
<organism evidence="2 3">
    <name type="scientific">Aspergillus welwitschiae</name>
    <dbReference type="NCBI Taxonomy" id="1341132"/>
    <lineage>
        <taxon>Eukaryota</taxon>
        <taxon>Fungi</taxon>
        <taxon>Dikarya</taxon>
        <taxon>Ascomycota</taxon>
        <taxon>Pezizomycotina</taxon>
        <taxon>Eurotiomycetes</taxon>
        <taxon>Eurotiomycetidae</taxon>
        <taxon>Eurotiales</taxon>
        <taxon>Aspergillaceae</taxon>
        <taxon>Aspergillus</taxon>
        <taxon>Aspergillus subgen. Circumdati</taxon>
    </lineage>
</organism>
<sequence length="56" mass="5847">MPFPAVPFWTIVQVLTVVLPTVSGLITDEKNPAGGCCSGNSIRSGPCRVRKCSANA</sequence>
<proteinExistence type="predicted"/>
<evidence type="ECO:0000313" key="2">
    <source>
        <dbReference type="EMBL" id="RDH27080.1"/>
    </source>
</evidence>
<reference evidence="2 3" key="1">
    <citation type="submission" date="2018-07" db="EMBL/GenBank/DDBJ databases">
        <title>The genomes of Aspergillus section Nigri reveals drivers in fungal speciation.</title>
        <authorList>
            <consortium name="DOE Joint Genome Institute"/>
            <person name="Vesth T.C."/>
            <person name="Nybo J."/>
            <person name="Theobald S."/>
            <person name="Brandl J."/>
            <person name="Frisvad J.C."/>
            <person name="Nielsen K.F."/>
            <person name="Lyhne E.K."/>
            <person name="Kogle M.E."/>
            <person name="Kuo A."/>
            <person name="Riley R."/>
            <person name="Clum A."/>
            <person name="Nolan M."/>
            <person name="Lipzen A."/>
            <person name="Salamov A."/>
            <person name="Henrissat B."/>
            <person name="Wiebenga A."/>
            <person name="De vries R.P."/>
            <person name="Grigoriev I.V."/>
            <person name="Mortensen U.H."/>
            <person name="Andersen M.R."/>
            <person name="Baker S.E."/>
        </authorList>
    </citation>
    <scope>NUCLEOTIDE SEQUENCE [LARGE SCALE GENOMIC DNA]</scope>
    <source>
        <strain evidence="2 3">CBS 139.54b</strain>
    </source>
</reference>
<feature type="signal peptide" evidence="1">
    <location>
        <begin position="1"/>
        <end position="24"/>
    </location>
</feature>